<reference evidence="1 2" key="1">
    <citation type="journal article" date="2013" name="Genome Announc.">
        <title>Genome Sequence of the Obligate Gammaproteobacterial Methanotroph Methylomicrobium album Strain BG8.</title>
        <authorList>
            <person name="Kits K.D."/>
            <person name="Kalyuzhnaya M.G."/>
            <person name="Klotz M.G."/>
            <person name="Jetten M.S."/>
            <person name="Op den Camp H.J."/>
            <person name="Vuilleumier S."/>
            <person name="Bringel F."/>
            <person name="Dispirito A.A."/>
            <person name="Murrell J.C."/>
            <person name="Bruce D."/>
            <person name="Cheng J.F."/>
            <person name="Copeland A."/>
            <person name="Goodwin L."/>
            <person name="Hauser L."/>
            <person name="Lajus A."/>
            <person name="Land M.L."/>
            <person name="Lapidus A."/>
            <person name="Lucas S."/>
            <person name="Medigue C."/>
            <person name="Pitluck S."/>
            <person name="Woyke T."/>
            <person name="Zeytun A."/>
            <person name="Stein L.Y."/>
        </authorList>
    </citation>
    <scope>NUCLEOTIDE SEQUENCE [LARGE SCALE GENOMIC DNA]</scope>
    <source>
        <strain evidence="1 2">BG8</strain>
    </source>
</reference>
<accession>H8GPG2</accession>
<evidence type="ECO:0000313" key="2">
    <source>
        <dbReference type="Proteomes" id="UP000005090"/>
    </source>
</evidence>
<dbReference type="STRING" id="686340.Metal_3238"/>
<dbReference type="RefSeq" id="WP_005373840.1">
    <property type="nucleotide sequence ID" value="NZ_CM001475.1"/>
</dbReference>
<gene>
    <name evidence="1" type="ORF">Metal_3238</name>
</gene>
<dbReference type="Proteomes" id="UP000005090">
    <property type="component" value="Chromosome"/>
</dbReference>
<evidence type="ECO:0000313" key="1">
    <source>
        <dbReference type="EMBL" id="EIC30908.1"/>
    </source>
</evidence>
<dbReference type="AlphaFoldDB" id="H8GPG2"/>
<keyword evidence="2" id="KW-1185">Reference proteome</keyword>
<organism evidence="1 2">
    <name type="scientific">Methylomicrobium album BG8</name>
    <dbReference type="NCBI Taxonomy" id="686340"/>
    <lineage>
        <taxon>Bacteria</taxon>
        <taxon>Pseudomonadati</taxon>
        <taxon>Pseudomonadota</taxon>
        <taxon>Gammaproteobacteria</taxon>
        <taxon>Methylococcales</taxon>
        <taxon>Methylococcaceae</taxon>
        <taxon>Methylomicrobium</taxon>
    </lineage>
</organism>
<sequence length="72" mass="8294">MNTAPTDTAHSLYALYETLPNEVQQAFLRELIQKKHQELADLSFYLDCKEAKDENEFLSEQEQQAFIASLSV</sequence>
<name>H8GPG2_METAL</name>
<proteinExistence type="predicted"/>
<protein>
    <submittedName>
        <fullName evidence="1">Uncharacterized protein</fullName>
    </submittedName>
</protein>
<dbReference type="EMBL" id="CM001475">
    <property type="protein sequence ID" value="EIC30908.1"/>
    <property type="molecule type" value="Genomic_DNA"/>
</dbReference>
<dbReference type="HOGENOM" id="CLU_2717711_0_0_6"/>